<evidence type="ECO:0000313" key="1">
    <source>
        <dbReference type="EnsemblPlants" id="AET1Gv20691400.1"/>
    </source>
</evidence>
<dbReference type="Proteomes" id="UP000015105">
    <property type="component" value="Chromosome 1D"/>
</dbReference>
<reference evidence="1" key="4">
    <citation type="submission" date="2019-03" db="UniProtKB">
        <authorList>
            <consortium name="EnsemblPlants"/>
        </authorList>
    </citation>
    <scope>IDENTIFICATION</scope>
</reference>
<dbReference type="Gramene" id="AET1Gv20691400.1">
    <property type="protein sequence ID" value="AET1Gv20691400.1"/>
    <property type="gene ID" value="AET1Gv20691400"/>
</dbReference>
<organism evidence="1 2">
    <name type="scientific">Aegilops tauschii subsp. strangulata</name>
    <name type="common">Goatgrass</name>
    <dbReference type="NCBI Taxonomy" id="200361"/>
    <lineage>
        <taxon>Eukaryota</taxon>
        <taxon>Viridiplantae</taxon>
        <taxon>Streptophyta</taxon>
        <taxon>Embryophyta</taxon>
        <taxon>Tracheophyta</taxon>
        <taxon>Spermatophyta</taxon>
        <taxon>Magnoliopsida</taxon>
        <taxon>Liliopsida</taxon>
        <taxon>Poales</taxon>
        <taxon>Poaceae</taxon>
        <taxon>BOP clade</taxon>
        <taxon>Pooideae</taxon>
        <taxon>Triticodae</taxon>
        <taxon>Triticeae</taxon>
        <taxon>Triticinae</taxon>
        <taxon>Aegilops</taxon>
    </lineage>
</organism>
<keyword evidence="2" id="KW-1185">Reference proteome</keyword>
<dbReference type="EnsemblPlants" id="AET1Gv20691400.1">
    <property type="protein sequence ID" value="AET1Gv20691400.1"/>
    <property type="gene ID" value="AET1Gv20691400"/>
</dbReference>
<reference evidence="1" key="5">
    <citation type="journal article" date="2021" name="G3 (Bethesda)">
        <title>Aegilops tauschii genome assembly Aet v5.0 features greater sequence contiguity and improved annotation.</title>
        <authorList>
            <person name="Wang L."/>
            <person name="Zhu T."/>
            <person name="Rodriguez J.C."/>
            <person name="Deal K.R."/>
            <person name="Dubcovsky J."/>
            <person name="McGuire P.E."/>
            <person name="Lux T."/>
            <person name="Spannagl M."/>
            <person name="Mayer K.F.X."/>
            <person name="Baldrich P."/>
            <person name="Meyers B.C."/>
            <person name="Huo N."/>
            <person name="Gu Y.Q."/>
            <person name="Zhou H."/>
            <person name="Devos K.M."/>
            <person name="Bennetzen J.L."/>
            <person name="Unver T."/>
            <person name="Budak H."/>
            <person name="Gulick P.J."/>
            <person name="Galiba G."/>
            <person name="Kalapos B."/>
            <person name="Nelson D.R."/>
            <person name="Li P."/>
            <person name="You F.M."/>
            <person name="Luo M.C."/>
            <person name="Dvorak J."/>
        </authorList>
    </citation>
    <scope>NUCLEOTIDE SEQUENCE [LARGE SCALE GENOMIC DNA]</scope>
    <source>
        <strain evidence="1">cv. AL8/78</strain>
    </source>
</reference>
<sequence length="89" mass="8835">GAGCTPSSPGPFIGKGKTSWVGDASQVWFGPGHARLSSLGAHFVRPLRPDAAPSRTHAGCGPHAASEPLSLTRLCVGSTAPPPPSAAAP</sequence>
<proteinExistence type="predicted"/>
<reference evidence="2" key="2">
    <citation type="journal article" date="2017" name="Nat. Plants">
        <title>The Aegilops tauschii genome reveals multiple impacts of transposons.</title>
        <authorList>
            <person name="Zhao G."/>
            <person name="Zou C."/>
            <person name="Li K."/>
            <person name="Wang K."/>
            <person name="Li T."/>
            <person name="Gao L."/>
            <person name="Zhang X."/>
            <person name="Wang H."/>
            <person name="Yang Z."/>
            <person name="Liu X."/>
            <person name="Jiang W."/>
            <person name="Mao L."/>
            <person name="Kong X."/>
            <person name="Jiao Y."/>
            <person name="Jia J."/>
        </authorList>
    </citation>
    <scope>NUCLEOTIDE SEQUENCE [LARGE SCALE GENOMIC DNA]</scope>
    <source>
        <strain evidence="2">cv. AL8/78</strain>
    </source>
</reference>
<reference evidence="1" key="3">
    <citation type="journal article" date="2017" name="Nature">
        <title>Genome sequence of the progenitor of the wheat D genome Aegilops tauschii.</title>
        <authorList>
            <person name="Luo M.C."/>
            <person name="Gu Y.Q."/>
            <person name="Puiu D."/>
            <person name="Wang H."/>
            <person name="Twardziok S.O."/>
            <person name="Deal K.R."/>
            <person name="Huo N."/>
            <person name="Zhu T."/>
            <person name="Wang L."/>
            <person name="Wang Y."/>
            <person name="McGuire P.E."/>
            <person name="Liu S."/>
            <person name="Long H."/>
            <person name="Ramasamy R.K."/>
            <person name="Rodriguez J.C."/>
            <person name="Van S.L."/>
            <person name="Yuan L."/>
            <person name="Wang Z."/>
            <person name="Xia Z."/>
            <person name="Xiao L."/>
            <person name="Anderson O.D."/>
            <person name="Ouyang S."/>
            <person name="Liang Y."/>
            <person name="Zimin A.V."/>
            <person name="Pertea G."/>
            <person name="Qi P."/>
            <person name="Bennetzen J.L."/>
            <person name="Dai X."/>
            <person name="Dawson M.W."/>
            <person name="Muller H.G."/>
            <person name="Kugler K."/>
            <person name="Rivarola-Duarte L."/>
            <person name="Spannagl M."/>
            <person name="Mayer K.F.X."/>
            <person name="Lu F.H."/>
            <person name="Bevan M.W."/>
            <person name="Leroy P."/>
            <person name="Li P."/>
            <person name="You F.M."/>
            <person name="Sun Q."/>
            <person name="Liu Z."/>
            <person name="Lyons E."/>
            <person name="Wicker T."/>
            <person name="Salzberg S.L."/>
            <person name="Devos K.M."/>
            <person name="Dvorak J."/>
        </authorList>
    </citation>
    <scope>NUCLEOTIDE SEQUENCE [LARGE SCALE GENOMIC DNA]</scope>
    <source>
        <strain evidence="1">cv. AL8/78</strain>
    </source>
</reference>
<reference evidence="2" key="1">
    <citation type="journal article" date="2014" name="Science">
        <title>Ancient hybridizations among the ancestral genomes of bread wheat.</title>
        <authorList>
            <consortium name="International Wheat Genome Sequencing Consortium,"/>
            <person name="Marcussen T."/>
            <person name="Sandve S.R."/>
            <person name="Heier L."/>
            <person name="Spannagl M."/>
            <person name="Pfeifer M."/>
            <person name="Jakobsen K.S."/>
            <person name="Wulff B.B."/>
            <person name="Steuernagel B."/>
            <person name="Mayer K.F."/>
            <person name="Olsen O.A."/>
        </authorList>
    </citation>
    <scope>NUCLEOTIDE SEQUENCE [LARGE SCALE GENOMIC DNA]</scope>
    <source>
        <strain evidence="2">cv. AL8/78</strain>
    </source>
</reference>
<evidence type="ECO:0000313" key="2">
    <source>
        <dbReference type="Proteomes" id="UP000015105"/>
    </source>
</evidence>
<dbReference type="AlphaFoldDB" id="A0A452ZAX0"/>
<accession>A0A452ZAX0</accession>
<name>A0A452ZAX0_AEGTS</name>
<protein>
    <submittedName>
        <fullName evidence="1">Uncharacterized protein</fullName>
    </submittedName>
</protein>